<dbReference type="RefSeq" id="WP_011761951.1">
    <property type="nucleotide sequence ID" value="NC_008701.1"/>
</dbReference>
<feature type="binding site" evidence="4">
    <location>
        <position position="75"/>
    </location>
    <ligand>
        <name>Zn(2+)</name>
        <dbReference type="ChEBI" id="CHEBI:29105"/>
    </ligand>
</feature>
<evidence type="ECO:0000313" key="6">
    <source>
        <dbReference type="Proteomes" id="UP000002595"/>
    </source>
</evidence>
<dbReference type="KEGG" id="pis:Pisl_0192"/>
<feature type="binding site" evidence="4">
    <location>
        <position position="114"/>
    </location>
    <ligand>
        <name>Zn(2+)</name>
        <dbReference type="ChEBI" id="CHEBI:29105"/>
    </ligand>
</feature>
<dbReference type="eggNOG" id="arCOG04426">
    <property type="taxonomic scope" value="Archaea"/>
</dbReference>
<dbReference type="Gene3D" id="3.30.2320.80">
    <property type="match status" value="1"/>
</dbReference>
<keyword evidence="1 4" id="KW-0533">Nickel</keyword>
<evidence type="ECO:0000256" key="1">
    <source>
        <dbReference type="ARBA" id="ARBA00022596"/>
    </source>
</evidence>
<name>A1RQZ2_PYRIL</name>
<comment type="similarity">
    <text evidence="4">Belongs to the HypA/HybF family.</text>
</comment>
<dbReference type="PANTHER" id="PTHR34535:SF3">
    <property type="entry name" value="HYDROGENASE MATURATION FACTOR HYPA"/>
    <property type="match status" value="1"/>
</dbReference>
<dbReference type="STRING" id="384616.Pisl_0192"/>
<dbReference type="HOGENOM" id="CLU_126929_2_0_2"/>
<evidence type="ECO:0000256" key="2">
    <source>
        <dbReference type="ARBA" id="ARBA00022723"/>
    </source>
</evidence>
<feature type="binding site" evidence="4">
    <location>
        <position position="72"/>
    </location>
    <ligand>
        <name>Zn(2+)</name>
        <dbReference type="ChEBI" id="CHEBI:29105"/>
    </ligand>
</feature>
<dbReference type="GO" id="GO:0008270">
    <property type="term" value="F:zinc ion binding"/>
    <property type="evidence" value="ECO:0007669"/>
    <property type="project" value="UniProtKB-UniRule"/>
</dbReference>
<evidence type="ECO:0000313" key="5">
    <source>
        <dbReference type="EMBL" id="ABL87374.1"/>
    </source>
</evidence>
<dbReference type="PANTHER" id="PTHR34535">
    <property type="entry name" value="HYDROGENASE MATURATION FACTOR HYPA"/>
    <property type="match status" value="1"/>
</dbReference>
<reference evidence="5" key="1">
    <citation type="submission" date="2006-12" db="EMBL/GenBank/DDBJ databases">
        <title>Complete sequence of Pyrobaculum islandicum DSM 4184.</title>
        <authorList>
            <person name="Copeland A."/>
            <person name="Lucas S."/>
            <person name="Lapidus A."/>
            <person name="Barry K."/>
            <person name="Detter J.C."/>
            <person name="Glavina del Rio T."/>
            <person name="Dalin E."/>
            <person name="Tice H."/>
            <person name="Pitluck S."/>
            <person name="Meincke L."/>
            <person name="Brettin T."/>
            <person name="Bruce D."/>
            <person name="Han C."/>
            <person name="Tapia R."/>
            <person name="Gilna P."/>
            <person name="Schmutz J."/>
            <person name="Larimer F."/>
            <person name="Land M."/>
            <person name="Hauser L."/>
            <person name="Kyrpides N."/>
            <person name="Mikhailova N."/>
            <person name="Cozen A.E."/>
            <person name="Fitz-Gibbon S.T."/>
            <person name="House C.H."/>
            <person name="Saltikov C."/>
            <person name="Lowe T."/>
            <person name="Richardson P."/>
        </authorList>
    </citation>
    <scope>NUCLEOTIDE SEQUENCE [LARGE SCALE GENOMIC DNA]</scope>
    <source>
        <strain evidence="5">DSM 4184</strain>
    </source>
</reference>
<keyword evidence="2 4" id="KW-0479">Metal-binding</keyword>
<evidence type="ECO:0000256" key="3">
    <source>
        <dbReference type="ARBA" id="ARBA00022833"/>
    </source>
</evidence>
<dbReference type="GO" id="GO:0051604">
    <property type="term" value="P:protein maturation"/>
    <property type="evidence" value="ECO:0007669"/>
    <property type="project" value="InterPro"/>
</dbReference>
<dbReference type="Proteomes" id="UP000002595">
    <property type="component" value="Chromosome"/>
</dbReference>
<feature type="binding site" evidence="4">
    <location>
        <position position="2"/>
    </location>
    <ligand>
        <name>Ni(2+)</name>
        <dbReference type="ChEBI" id="CHEBI:49786"/>
    </ligand>
</feature>
<gene>
    <name evidence="4" type="primary">hypA</name>
    <name evidence="5" type="ordered locus">Pisl_0192</name>
</gene>
<dbReference type="AlphaFoldDB" id="A1RQZ2"/>
<dbReference type="OrthoDB" id="36835at2157"/>
<dbReference type="GO" id="GO:0016151">
    <property type="term" value="F:nickel cation binding"/>
    <property type="evidence" value="ECO:0007669"/>
    <property type="project" value="UniProtKB-UniRule"/>
</dbReference>
<keyword evidence="6" id="KW-1185">Reference proteome</keyword>
<protein>
    <recommendedName>
        <fullName evidence="4">Hydrogenase maturation factor HypA</fullName>
    </recommendedName>
</protein>
<dbReference type="GeneID" id="4617024"/>
<feature type="binding site" evidence="4">
    <location>
        <position position="117"/>
    </location>
    <ligand>
        <name>Zn(2+)</name>
        <dbReference type="ChEBI" id="CHEBI:29105"/>
    </ligand>
</feature>
<comment type="function">
    <text evidence="4">Involved in the maturation of [NiFe] hydrogenases. Required for nickel insertion into the metal center of the hydrogenase.</text>
</comment>
<evidence type="ECO:0000256" key="4">
    <source>
        <dbReference type="HAMAP-Rule" id="MF_00213"/>
    </source>
</evidence>
<keyword evidence="3 4" id="KW-0862">Zinc</keyword>
<dbReference type="EMBL" id="CP000504">
    <property type="protein sequence ID" value="ABL87374.1"/>
    <property type="molecule type" value="Genomic_DNA"/>
</dbReference>
<proteinExistence type="inferred from homology"/>
<accession>A1RQZ2</accession>
<dbReference type="PIRSF" id="PIRSF004761">
    <property type="entry name" value="Hydrgn_mat_HypA"/>
    <property type="match status" value="1"/>
</dbReference>
<dbReference type="HAMAP" id="MF_00213">
    <property type="entry name" value="HypA_HybF"/>
    <property type="match status" value="1"/>
</dbReference>
<sequence length="136" mass="15577">MHEWSLALSVIQTVDKWAREHNVEVRKISLSVPIVSQLDISILREAFDMLKKESRLEKAELEVKVRTPRYRCRACGYMFGHEEVASQIEALVGKYGEEYPLHLVPELLPAFVKCPKCGSHDIEADLSIQVEQIETV</sequence>
<organism evidence="5 6">
    <name type="scientific">Pyrobaculum islandicum (strain DSM 4184 / JCM 9189 / GEO3)</name>
    <dbReference type="NCBI Taxonomy" id="384616"/>
    <lineage>
        <taxon>Archaea</taxon>
        <taxon>Thermoproteota</taxon>
        <taxon>Thermoprotei</taxon>
        <taxon>Thermoproteales</taxon>
        <taxon>Thermoproteaceae</taxon>
        <taxon>Pyrobaculum</taxon>
    </lineage>
</organism>
<dbReference type="Pfam" id="PF01155">
    <property type="entry name" value="HypA"/>
    <property type="match status" value="1"/>
</dbReference>
<dbReference type="InterPro" id="IPR000688">
    <property type="entry name" value="HypA/HybF"/>
</dbReference>